<dbReference type="RefSeq" id="WP_135244227.1">
    <property type="nucleotide sequence ID" value="NZ_SIHO01000001.1"/>
</dbReference>
<accession>A0A4Y9EPY0</accession>
<dbReference type="PANTHER" id="PTHR43048:SF3">
    <property type="entry name" value="METHYLMALONYL-COA EPIMERASE, MITOCHONDRIAL"/>
    <property type="match status" value="1"/>
</dbReference>
<evidence type="ECO:0000256" key="1">
    <source>
        <dbReference type="ARBA" id="ARBA00022723"/>
    </source>
</evidence>
<dbReference type="AlphaFoldDB" id="A0A4Y9EPY0"/>
<dbReference type="GO" id="GO:0046491">
    <property type="term" value="P:L-methylmalonyl-CoA metabolic process"/>
    <property type="evidence" value="ECO:0007669"/>
    <property type="project" value="TreeGrafter"/>
</dbReference>
<dbReference type="GO" id="GO:0046872">
    <property type="term" value="F:metal ion binding"/>
    <property type="evidence" value="ECO:0007669"/>
    <property type="project" value="UniProtKB-KW"/>
</dbReference>
<dbReference type="InterPro" id="IPR051785">
    <property type="entry name" value="MMCE/EMCE_epimerase"/>
</dbReference>
<dbReference type="EMBL" id="SIHO01000001">
    <property type="protein sequence ID" value="TFU05502.1"/>
    <property type="molecule type" value="Genomic_DNA"/>
</dbReference>
<evidence type="ECO:0000313" key="3">
    <source>
        <dbReference type="EMBL" id="TFU05502.1"/>
    </source>
</evidence>
<protein>
    <submittedName>
        <fullName evidence="3">VOC family protein</fullName>
    </submittedName>
</protein>
<dbReference type="PANTHER" id="PTHR43048">
    <property type="entry name" value="METHYLMALONYL-COA EPIMERASE"/>
    <property type="match status" value="1"/>
</dbReference>
<evidence type="ECO:0000313" key="4">
    <source>
        <dbReference type="Proteomes" id="UP000297737"/>
    </source>
</evidence>
<reference evidence="3 4" key="1">
    <citation type="submission" date="2019-02" db="EMBL/GenBank/DDBJ databases">
        <title>Polymorphobacter sp. isolated from the lake at the Tibet of China.</title>
        <authorList>
            <person name="Li A."/>
        </authorList>
    </citation>
    <scope>NUCLEOTIDE SEQUENCE [LARGE SCALE GENOMIC DNA]</scope>
    <source>
        <strain evidence="3 4">DJ1R-1</strain>
    </source>
</reference>
<dbReference type="Proteomes" id="UP000297737">
    <property type="component" value="Unassembled WGS sequence"/>
</dbReference>
<comment type="caution">
    <text evidence="3">The sequence shown here is derived from an EMBL/GenBank/DDBJ whole genome shotgun (WGS) entry which is preliminary data.</text>
</comment>
<gene>
    <name evidence="3" type="ORF">EUV02_00145</name>
</gene>
<name>A0A4Y9EPY0_9SPHN</name>
<organism evidence="3 4">
    <name type="scientific">Glacieibacterium arshaanense</name>
    <dbReference type="NCBI Taxonomy" id="2511025"/>
    <lineage>
        <taxon>Bacteria</taxon>
        <taxon>Pseudomonadati</taxon>
        <taxon>Pseudomonadota</taxon>
        <taxon>Alphaproteobacteria</taxon>
        <taxon>Sphingomonadales</taxon>
        <taxon>Sphingosinicellaceae</taxon>
        <taxon>Glacieibacterium</taxon>
    </lineage>
</organism>
<dbReference type="PROSITE" id="PS51819">
    <property type="entry name" value="VOC"/>
    <property type="match status" value="1"/>
</dbReference>
<dbReference type="InterPro" id="IPR029068">
    <property type="entry name" value="Glyas_Bleomycin-R_OHBP_Dase"/>
</dbReference>
<keyword evidence="4" id="KW-1185">Reference proteome</keyword>
<dbReference type="GO" id="GO:0004493">
    <property type="term" value="F:methylmalonyl-CoA epimerase activity"/>
    <property type="evidence" value="ECO:0007669"/>
    <property type="project" value="TreeGrafter"/>
</dbReference>
<proteinExistence type="predicted"/>
<dbReference type="InterPro" id="IPR037523">
    <property type="entry name" value="VOC_core"/>
</dbReference>
<dbReference type="Pfam" id="PF13669">
    <property type="entry name" value="Glyoxalase_4"/>
    <property type="match status" value="1"/>
</dbReference>
<dbReference type="Gene3D" id="3.10.180.10">
    <property type="entry name" value="2,3-Dihydroxybiphenyl 1,2-Dioxygenase, domain 1"/>
    <property type="match status" value="1"/>
</dbReference>
<dbReference type="OrthoDB" id="9792173at2"/>
<dbReference type="SUPFAM" id="SSF54593">
    <property type="entry name" value="Glyoxalase/Bleomycin resistance protein/Dihydroxybiphenyl dioxygenase"/>
    <property type="match status" value="1"/>
</dbReference>
<evidence type="ECO:0000259" key="2">
    <source>
        <dbReference type="PROSITE" id="PS51819"/>
    </source>
</evidence>
<keyword evidence="1" id="KW-0479">Metal-binding</keyword>
<feature type="domain" description="VOC" evidence="2">
    <location>
        <begin position="7"/>
        <end position="147"/>
    </location>
</feature>
<sequence>MSRFFGPPTQHGVVVPSLEAALKYWTEVVGAGPFFMIGQPPHTSFHIGDTPADEPKMRIALGNWGDIQIELIEPQGDGPATWHQFLRQRGGGLHHTSVWTADYDAMIGAARQRGLAVEVAGALSNGVRYTYFRSPAPCDPLIEVSELLPDVAAAYAFIREAAINWDGADPIRQFG</sequence>